<keyword evidence="1" id="KW-0732">Signal</keyword>
<evidence type="ECO:0000256" key="1">
    <source>
        <dbReference type="SAM" id="SignalP"/>
    </source>
</evidence>
<dbReference type="Proteomes" id="UP000094578">
    <property type="component" value="Unassembled WGS sequence"/>
</dbReference>
<evidence type="ECO:0000313" key="2">
    <source>
        <dbReference type="EMBL" id="ODP30319.1"/>
    </source>
</evidence>
<name>A0A1E3L953_9BACL</name>
<dbReference type="EMBL" id="MDER01000012">
    <property type="protein sequence ID" value="ODP30319.1"/>
    <property type="molecule type" value="Genomic_DNA"/>
</dbReference>
<accession>A0A1E3L953</accession>
<dbReference type="RefSeq" id="WP_069325744.1">
    <property type="nucleotide sequence ID" value="NZ_MDER01000012.1"/>
</dbReference>
<gene>
    <name evidence="2" type="ORF">PTI45_00252</name>
</gene>
<proteinExistence type="predicted"/>
<feature type="signal peptide" evidence="1">
    <location>
        <begin position="1"/>
        <end position="28"/>
    </location>
</feature>
<evidence type="ECO:0000313" key="3">
    <source>
        <dbReference type="Proteomes" id="UP000094578"/>
    </source>
</evidence>
<keyword evidence="3" id="KW-1185">Reference proteome</keyword>
<organism evidence="2 3">
    <name type="scientific">Paenibacillus nuruki</name>
    <dbReference type="NCBI Taxonomy" id="1886670"/>
    <lineage>
        <taxon>Bacteria</taxon>
        <taxon>Bacillati</taxon>
        <taxon>Bacillota</taxon>
        <taxon>Bacilli</taxon>
        <taxon>Bacillales</taxon>
        <taxon>Paenibacillaceae</taxon>
        <taxon>Paenibacillus</taxon>
    </lineage>
</organism>
<dbReference type="AlphaFoldDB" id="A0A1E3L953"/>
<sequence>MIAIKKLSCIAVASIVVLTAGVAVHSFASTNDFKDPQVVSSSQMQELQNRVGTIYNEYGVFYRVDADHPLPSADTIHTVYDDQDVDASTHVIVMDSGTFVKGNE</sequence>
<protein>
    <submittedName>
        <fullName evidence="2">Uncharacterized protein</fullName>
    </submittedName>
</protein>
<feature type="chain" id="PRO_5009131548" evidence="1">
    <location>
        <begin position="29"/>
        <end position="104"/>
    </location>
</feature>
<comment type="caution">
    <text evidence="2">The sequence shown here is derived from an EMBL/GenBank/DDBJ whole genome shotgun (WGS) entry which is preliminary data.</text>
</comment>
<reference evidence="2 3" key="1">
    <citation type="submission" date="2016-08" db="EMBL/GenBank/DDBJ databases">
        <title>Genome sequencing of Paenibacillus sp. TI45-13ar, isolated from Korean traditional nuruk.</title>
        <authorList>
            <person name="Kim S.-J."/>
        </authorList>
    </citation>
    <scope>NUCLEOTIDE SEQUENCE [LARGE SCALE GENOMIC DNA]</scope>
    <source>
        <strain evidence="2 3">TI45-13ar</strain>
    </source>
</reference>